<accession>A0A7D9HWQ4</accession>
<dbReference type="OrthoDB" id="10068564at2759"/>
<proteinExistence type="predicted"/>
<dbReference type="PROSITE" id="PS50878">
    <property type="entry name" value="RT_POL"/>
    <property type="match status" value="1"/>
</dbReference>
<dbReference type="Gene3D" id="3.30.70.270">
    <property type="match status" value="2"/>
</dbReference>
<evidence type="ECO:0000256" key="6">
    <source>
        <dbReference type="ARBA" id="ARBA00022918"/>
    </source>
</evidence>
<dbReference type="GO" id="GO:0003964">
    <property type="term" value="F:RNA-directed DNA polymerase activity"/>
    <property type="evidence" value="ECO:0007669"/>
    <property type="project" value="UniProtKB-KW"/>
</dbReference>
<evidence type="ECO:0000256" key="4">
    <source>
        <dbReference type="ARBA" id="ARBA00022759"/>
    </source>
</evidence>
<keyword evidence="6" id="KW-0695">RNA-directed DNA polymerase</keyword>
<dbReference type="GO" id="GO:0004519">
    <property type="term" value="F:endonuclease activity"/>
    <property type="evidence" value="ECO:0007669"/>
    <property type="project" value="UniProtKB-KW"/>
</dbReference>
<sequence>MPDTTPPIPTVNDVSFAFNGAQYFTKLDLSQAYHQLVLDQESRFITMFSTHVGLYCYKRLNYGTNVSAEIFQHVLQTKLKGLNRVKNIADDIIVFGKTRAEHDQNLDKCLARLSNSGLKLNRGKCTFLKDKLEFFGQIFSREGTRPDPKRVNDLLNAPQPSSVSEVRSLLGMANYSSKYIRDFATLTAPLRELTKKNARFTWLPKHQACFDKLKATLASAPCMSYFAKDKETLVIVDASPVGISAILSQQEPGTNDPKIVAYASRSLTDTETRYSQTEKEALAIVWSVEHFHLFLYGSQFTLVTDHKPLEVIYGSRKAKASARIERWILRLQPYSFKTVYQSDANNPADYLSRHPINPNSRKEEKMTEEYINFIVLNAVPRAMTLDEIIKARVR</sequence>
<name>A0A7D9HWQ4_PARCT</name>
<dbReference type="PANTHER" id="PTHR37984">
    <property type="entry name" value="PROTEIN CBG26694"/>
    <property type="match status" value="1"/>
</dbReference>
<evidence type="ECO:0000256" key="5">
    <source>
        <dbReference type="ARBA" id="ARBA00022801"/>
    </source>
</evidence>
<dbReference type="InterPro" id="IPR000477">
    <property type="entry name" value="RT_dom"/>
</dbReference>
<evidence type="ECO:0000313" key="8">
    <source>
        <dbReference type="Proteomes" id="UP001152795"/>
    </source>
</evidence>
<dbReference type="Pfam" id="PF17917">
    <property type="entry name" value="RT_RNaseH"/>
    <property type="match status" value="1"/>
</dbReference>
<keyword evidence="4" id="KW-0255">Endonuclease</keyword>
<dbReference type="CDD" id="cd09274">
    <property type="entry name" value="RNase_HI_RT_Ty3"/>
    <property type="match status" value="1"/>
</dbReference>
<dbReference type="FunFam" id="3.30.70.270:FF:000026">
    <property type="entry name" value="Transposon Ty3-G Gag-Pol polyprotein"/>
    <property type="match status" value="1"/>
</dbReference>
<dbReference type="InterPro" id="IPR043502">
    <property type="entry name" value="DNA/RNA_pol_sf"/>
</dbReference>
<keyword evidence="3" id="KW-0540">Nuclease</keyword>
<reference evidence="7" key="1">
    <citation type="submission" date="2020-04" db="EMBL/GenBank/DDBJ databases">
        <authorList>
            <person name="Alioto T."/>
            <person name="Alioto T."/>
            <person name="Gomez Garrido J."/>
        </authorList>
    </citation>
    <scope>NUCLEOTIDE SEQUENCE</scope>
    <source>
        <strain evidence="7">A484AB</strain>
    </source>
</reference>
<evidence type="ECO:0000313" key="7">
    <source>
        <dbReference type="EMBL" id="CAB3991766.1"/>
    </source>
</evidence>
<dbReference type="FunFam" id="3.10.20.370:FF:000001">
    <property type="entry name" value="Retrovirus-related Pol polyprotein from transposon 17.6-like protein"/>
    <property type="match status" value="1"/>
</dbReference>
<keyword evidence="5" id="KW-0378">Hydrolase</keyword>
<comment type="caution">
    <text evidence="7">The sequence shown here is derived from an EMBL/GenBank/DDBJ whole genome shotgun (WGS) entry which is preliminary data.</text>
</comment>
<dbReference type="Pfam" id="PF00078">
    <property type="entry name" value="RVT_1"/>
    <property type="match status" value="1"/>
</dbReference>
<dbReference type="InterPro" id="IPR041373">
    <property type="entry name" value="RT_RNaseH"/>
</dbReference>
<dbReference type="Gene3D" id="3.10.20.370">
    <property type="match status" value="1"/>
</dbReference>
<evidence type="ECO:0000256" key="1">
    <source>
        <dbReference type="ARBA" id="ARBA00022679"/>
    </source>
</evidence>
<evidence type="ECO:0000256" key="2">
    <source>
        <dbReference type="ARBA" id="ARBA00022695"/>
    </source>
</evidence>
<dbReference type="CDD" id="cd01647">
    <property type="entry name" value="RT_LTR"/>
    <property type="match status" value="1"/>
</dbReference>
<dbReference type="AlphaFoldDB" id="A0A7D9HWQ4"/>
<dbReference type="PANTHER" id="PTHR37984:SF11">
    <property type="entry name" value="INTEGRASE CATALYTIC DOMAIN-CONTAINING PROTEIN"/>
    <property type="match status" value="1"/>
</dbReference>
<dbReference type="Proteomes" id="UP001152795">
    <property type="component" value="Unassembled WGS sequence"/>
</dbReference>
<keyword evidence="1" id="KW-0808">Transferase</keyword>
<keyword evidence="8" id="KW-1185">Reference proteome</keyword>
<keyword evidence="2" id="KW-0548">Nucleotidyltransferase</keyword>
<dbReference type="Gene3D" id="3.10.10.10">
    <property type="entry name" value="HIV Type 1 Reverse Transcriptase, subunit A, domain 1"/>
    <property type="match status" value="1"/>
</dbReference>
<dbReference type="InterPro" id="IPR043128">
    <property type="entry name" value="Rev_trsase/Diguanyl_cyclase"/>
</dbReference>
<dbReference type="GO" id="GO:0016787">
    <property type="term" value="F:hydrolase activity"/>
    <property type="evidence" value="ECO:0007669"/>
    <property type="project" value="UniProtKB-KW"/>
</dbReference>
<dbReference type="SUPFAM" id="SSF56672">
    <property type="entry name" value="DNA/RNA polymerases"/>
    <property type="match status" value="1"/>
</dbReference>
<dbReference type="EMBL" id="CACRXK020001913">
    <property type="protein sequence ID" value="CAB3991766.1"/>
    <property type="molecule type" value="Genomic_DNA"/>
</dbReference>
<dbReference type="InterPro" id="IPR050951">
    <property type="entry name" value="Retrovirus_Pol_polyprotein"/>
</dbReference>
<gene>
    <name evidence="7" type="ORF">PACLA_8A065698</name>
</gene>
<organism evidence="7 8">
    <name type="scientific">Paramuricea clavata</name>
    <name type="common">Red gorgonian</name>
    <name type="synonym">Violescent sea-whip</name>
    <dbReference type="NCBI Taxonomy" id="317549"/>
    <lineage>
        <taxon>Eukaryota</taxon>
        <taxon>Metazoa</taxon>
        <taxon>Cnidaria</taxon>
        <taxon>Anthozoa</taxon>
        <taxon>Octocorallia</taxon>
        <taxon>Malacalcyonacea</taxon>
        <taxon>Plexauridae</taxon>
        <taxon>Paramuricea</taxon>
    </lineage>
</organism>
<evidence type="ECO:0000256" key="3">
    <source>
        <dbReference type="ARBA" id="ARBA00022722"/>
    </source>
</evidence>
<protein>
    <submittedName>
        <fullName evidence="7">Uncharacterized protein</fullName>
    </submittedName>
</protein>